<evidence type="ECO:0000259" key="7">
    <source>
        <dbReference type="PROSITE" id="PS51778"/>
    </source>
</evidence>
<dbReference type="SMART" id="SM00568">
    <property type="entry name" value="GRAM"/>
    <property type="match status" value="1"/>
</dbReference>
<evidence type="ECO:0000256" key="4">
    <source>
        <dbReference type="ARBA" id="ARBA00023136"/>
    </source>
</evidence>
<feature type="domain" description="C2" evidence="6">
    <location>
        <begin position="70"/>
        <end position="188"/>
    </location>
</feature>
<dbReference type="AlphaFoldDB" id="A0A0E0M3F7"/>
<keyword evidence="3" id="KW-1133">Transmembrane helix</keyword>
<proteinExistence type="predicted"/>
<dbReference type="Proteomes" id="UP000026962">
    <property type="component" value="Chromosome 9"/>
</dbReference>
<dbReference type="PANTHER" id="PTHR47038:SF1">
    <property type="entry name" value="BAG-ASSOCIATED GRAM PROTEIN 1"/>
    <property type="match status" value="1"/>
</dbReference>
<dbReference type="HOGENOM" id="CLU_028706_1_0_1"/>
<dbReference type="PROSITE" id="PS50004">
    <property type="entry name" value="C2"/>
    <property type="match status" value="1"/>
</dbReference>
<dbReference type="PANTHER" id="PTHR47038">
    <property type="entry name" value="BAG-ASSOCIATED GRAM PROTEIN 1"/>
    <property type="match status" value="1"/>
</dbReference>
<dbReference type="Pfam" id="PF00168">
    <property type="entry name" value="C2"/>
    <property type="match status" value="1"/>
</dbReference>
<reference evidence="8" key="1">
    <citation type="submission" date="2015-04" db="UniProtKB">
        <authorList>
            <consortium name="EnsemblPlants"/>
        </authorList>
    </citation>
    <scope>IDENTIFICATION</scope>
</reference>
<dbReference type="InterPro" id="IPR011993">
    <property type="entry name" value="PH-like_dom_sf"/>
</dbReference>
<evidence type="ECO:0000259" key="6">
    <source>
        <dbReference type="PROSITE" id="PS50004"/>
    </source>
</evidence>
<dbReference type="InterPro" id="IPR031968">
    <property type="entry name" value="VASt"/>
</dbReference>
<keyword evidence="4" id="KW-0472">Membrane</keyword>
<name>A0A0E0M3F7_ORYPU</name>
<dbReference type="InterPro" id="IPR035892">
    <property type="entry name" value="C2_domain_sf"/>
</dbReference>
<keyword evidence="9" id="KW-1185">Reference proteome</keyword>
<feature type="region of interest" description="Disordered" evidence="5">
    <location>
        <begin position="580"/>
        <end position="613"/>
    </location>
</feature>
<comment type="subcellular location">
    <subcellularLocation>
        <location evidence="1">Membrane</location>
        <topology evidence="1">Single-pass membrane protein</topology>
    </subcellularLocation>
</comment>
<evidence type="ECO:0000313" key="8">
    <source>
        <dbReference type="EnsemblPlants" id="OPUNC09G14930.2"/>
    </source>
</evidence>
<dbReference type="Pfam" id="PF02893">
    <property type="entry name" value="GRAM"/>
    <property type="match status" value="1"/>
</dbReference>
<evidence type="ECO:0000256" key="3">
    <source>
        <dbReference type="ARBA" id="ARBA00022989"/>
    </source>
</evidence>
<evidence type="ECO:0000256" key="5">
    <source>
        <dbReference type="SAM" id="MobiDB-lite"/>
    </source>
</evidence>
<dbReference type="InterPro" id="IPR000008">
    <property type="entry name" value="C2_dom"/>
</dbReference>
<evidence type="ECO:0008006" key="10">
    <source>
        <dbReference type="Google" id="ProtNLM"/>
    </source>
</evidence>
<dbReference type="eggNOG" id="KOG1032">
    <property type="taxonomic scope" value="Eukaryota"/>
</dbReference>
<evidence type="ECO:0000313" key="9">
    <source>
        <dbReference type="Proteomes" id="UP000026962"/>
    </source>
</evidence>
<dbReference type="InterPro" id="IPR004182">
    <property type="entry name" value="GRAM"/>
</dbReference>
<dbReference type="Gramene" id="OPUNC09G14930.2">
    <property type="protein sequence ID" value="OPUNC09G14930.2"/>
    <property type="gene ID" value="OPUNC09G14930"/>
</dbReference>
<dbReference type="OMA" id="LIPSWWE"/>
<dbReference type="Pfam" id="PF16016">
    <property type="entry name" value="VASt"/>
    <property type="match status" value="1"/>
</dbReference>
<dbReference type="PROSITE" id="PS51778">
    <property type="entry name" value="VAST"/>
    <property type="match status" value="1"/>
</dbReference>
<dbReference type="Gene3D" id="2.60.40.150">
    <property type="entry name" value="C2 domain"/>
    <property type="match status" value="1"/>
</dbReference>
<evidence type="ECO:0000256" key="2">
    <source>
        <dbReference type="ARBA" id="ARBA00022692"/>
    </source>
</evidence>
<dbReference type="CDD" id="cd00030">
    <property type="entry name" value="C2"/>
    <property type="match status" value="1"/>
</dbReference>
<protein>
    <recommendedName>
        <fullName evidence="10">C2 domain-containing protein</fullName>
    </recommendedName>
</protein>
<dbReference type="SUPFAM" id="SSF49562">
    <property type="entry name" value="C2 domain (Calcium/lipid-binding domain, CaLB)"/>
    <property type="match status" value="1"/>
</dbReference>
<sequence>MTPAQAGAAPASPAAAALGFLIPTCWEIEVTCAAAMILVALYAAYELLSPRPASAGGSSDAGGGGDDDLLVRDLDGADKYKGGSSGPSAYVVKLELLAAKNLIAANLNGTSDPYALITCGEEKRFSSMVPGSRNPMWGEEFNFFVDSLPVKINVTIYDWDIVWKSTVLGSVIVPVESEGQSGPVWYTLDSTSGQVCLHIKAIKVHESSSRALNSSAEADARRRISLDKQGPTVVHQKPSHLQTIFGLPPDEVVEHSYSCALERSFLYHGRMYVSSWHICFHSNVFSKQIKVMLPLRDIDEIRRSQHAVINPAITIFLRMGAGGHGVPPLGSPDGRVRYKFASFWNRNHTFRALQRAVKNFHTMIEAEKQERAQSALRAHSSSRKSSMKDINVPEDCADLTGQLQPFVKEEVLVTVFNGSFPCTAEEFFSTLLSDDSSYITEFRTARKDKDINLGQWHHADEYDGQVRELNCKSICHSPMCPPYSAMTEWQHMVLSADKTDLVFETVQQVHDVPFGSFFEVHCRWSVKTTSSDSCSLNISAGAHFKKWCIMQSKIKSGAVDEYKKEVQEMLEFAESYMRKVRTSNQDNGTPTEQDNGAVTEQENVAPDDTPNDQ</sequence>
<dbReference type="STRING" id="4537.A0A0E0M3F7"/>
<dbReference type="Gene3D" id="2.30.29.30">
    <property type="entry name" value="Pleckstrin-homology domain (PH domain)/Phosphotyrosine-binding domain (PTB)"/>
    <property type="match status" value="1"/>
</dbReference>
<accession>A0A0E0M3F7</accession>
<dbReference type="EnsemblPlants" id="OPUNC09G14930.2">
    <property type="protein sequence ID" value="OPUNC09G14930.2"/>
    <property type="gene ID" value="OPUNC09G14930"/>
</dbReference>
<organism evidence="8">
    <name type="scientific">Oryza punctata</name>
    <name type="common">Red rice</name>
    <dbReference type="NCBI Taxonomy" id="4537"/>
    <lineage>
        <taxon>Eukaryota</taxon>
        <taxon>Viridiplantae</taxon>
        <taxon>Streptophyta</taxon>
        <taxon>Embryophyta</taxon>
        <taxon>Tracheophyta</taxon>
        <taxon>Spermatophyta</taxon>
        <taxon>Magnoliopsida</taxon>
        <taxon>Liliopsida</taxon>
        <taxon>Poales</taxon>
        <taxon>Poaceae</taxon>
        <taxon>BOP clade</taxon>
        <taxon>Oryzoideae</taxon>
        <taxon>Oryzeae</taxon>
        <taxon>Oryzinae</taxon>
        <taxon>Oryza</taxon>
    </lineage>
</organism>
<evidence type="ECO:0000256" key="1">
    <source>
        <dbReference type="ARBA" id="ARBA00004167"/>
    </source>
</evidence>
<keyword evidence="2" id="KW-0812">Transmembrane</keyword>
<feature type="domain" description="VASt" evidence="7">
    <location>
        <begin position="408"/>
        <end position="581"/>
    </location>
</feature>
<dbReference type="InterPro" id="IPR044655">
    <property type="entry name" value="BAGP1-like"/>
</dbReference>
<reference evidence="8" key="2">
    <citation type="submission" date="2018-05" db="EMBL/GenBank/DDBJ databases">
        <title>OpunRS2 (Oryza punctata Reference Sequence Version 2).</title>
        <authorList>
            <person name="Zhang J."/>
            <person name="Kudrna D."/>
            <person name="Lee S."/>
            <person name="Talag J."/>
            <person name="Welchert J."/>
            <person name="Wing R.A."/>
        </authorList>
    </citation>
    <scope>NUCLEOTIDE SEQUENCE [LARGE SCALE GENOMIC DNA]</scope>
</reference>
<dbReference type="SMART" id="SM00239">
    <property type="entry name" value="C2"/>
    <property type="match status" value="1"/>
</dbReference>
<dbReference type="GO" id="GO:0016020">
    <property type="term" value="C:membrane"/>
    <property type="evidence" value="ECO:0007669"/>
    <property type="project" value="UniProtKB-SubCell"/>
</dbReference>
<feature type="compositionally biased region" description="Polar residues" evidence="5">
    <location>
        <begin position="582"/>
        <end position="602"/>
    </location>
</feature>